<evidence type="ECO:0000256" key="2">
    <source>
        <dbReference type="ARBA" id="ARBA00022840"/>
    </source>
</evidence>
<keyword evidence="2 4" id="KW-0067">ATP-binding</keyword>
<keyword evidence="5" id="KW-1185">Reference proteome</keyword>
<dbReference type="PROSITE" id="PS50893">
    <property type="entry name" value="ABC_TRANSPORTER_2"/>
    <property type="match status" value="1"/>
</dbReference>
<dbReference type="EMBL" id="JBHTON010000008">
    <property type="protein sequence ID" value="MFD1484426.1"/>
    <property type="molecule type" value="Genomic_DNA"/>
</dbReference>
<dbReference type="RefSeq" id="WP_125753380.1">
    <property type="nucleotide sequence ID" value="NZ_JBHTON010000008.1"/>
</dbReference>
<dbReference type="InterPro" id="IPR027417">
    <property type="entry name" value="P-loop_NTPase"/>
</dbReference>
<dbReference type="Gene3D" id="3.40.50.300">
    <property type="entry name" value="P-loop containing nucleotide triphosphate hydrolases"/>
    <property type="match status" value="1"/>
</dbReference>
<feature type="domain" description="ABC transporter" evidence="3">
    <location>
        <begin position="2"/>
        <end position="228"/>
    </location>
</feature>
<proteinExistence type="predicted"/>
<sequence length="289" mass="32316">MLEIKGIEKKYYFKPVLTGVEMTIQPQRIYGLLGRNGVGKSTLLKVITNRARPTAGTITLDGVSVFENEQAQNRLYLMSDARLFNQDSKLKVLLKWVDQLYGGFDYALAEKLARQFKLDLKKAKLRRLSTGYQTIANVIIALCVPCDYIFLDEPVLGLDANHREMFYQALLATYAQRPRTFVIATHLIEEVAGLLNDVFVMENGQVALAESVEALQQRGRVVSGPAALVQDYLQGIKPLREVRLGGMLTAYTLDTPLERPLPAGVSLDGMNLQQLFIEFTREAGEGDEV</sequence>
<evidence type="ECO:0000313" key="5">
    <source>
        <dbReference type="Proteomes" id="UP001597252"/>
    </source>
</evidence>
<dbReference type="Proteomes" id="UP001597252">
    <property type="component" value="Unassembled WGS sequence"/>
</dbReference>
<dbReference type="InterPro" id="IPR003439">
    <property type="entry name" value="ABC_transporter-like_ATP-bd"/>
</dbReference>
<dbReference type="SUPFAM" id="SSF52540">
    <property type="entry name" value="P-loop containing nucleoside triphosphate hydrolases"/>
    <property type="match status" value="1"/>
</dbReference>
<dbReference type="SMART" id="SM00382">
    <property type="entry name" value="AAA"/>
    <property type="match status" value="1"/>
</dbReference>
<accession>A0ABW4E5J7</accession>
<dbReference type="InterPro" id="IPR003593">
    <property type="entry name" value="AAA+_ATPase"/>
</dbReference>
<comment type="caution">
    <text evidence="4">The sequence shown here is derived from an EMBL/GenBank/DDBJ whole genome shotgun (WGS) entry which is preliminary data.</text>
</comment>
<dbReference type="GO" id="GO:0005524">
    <property type="term" value="F:ATP binding"/>
    <property type="evidence" value="ECO:0007669"/>
    <property type="project" value="UniProtKB-KW"/>
</dbReference>
<name>A0ABW4E5J7_9LACO</name>
<evidence type="ECO:0000313" key="4">
    <source>
        <dbReference type="EMBL" id="MFD1484426.1"/>
    </source>
</evidence>
<evidence type="ECO:0000259" key="3">
    <source>
        <dbReference type="PROSITE" id="PS50893"/>
    </source>
</evidence>
<reference evidence="5" key="1">
    <citation type="journal article" date="2019" name="Int. J. Syst. Evol. Microbiol.">
        <title>The Global Catalogue of Microorganisms (GCM) 10K type strain sequencing project: providing services to taxonomists for standard genome sequencing and annotation.</title>
        <authorList>
            <consortium name="The Broad Institute Genomics Platform"/>
            <consortium name="The Broad Institute Genome Sequencing Center for Infectious Disease"/>
            <person name="Wu L."/>
            <person name="Ma J."/>
        </authorList>
    </citation>
    <scope>NUCLEOTIDE SEQUENCE [LARGE SCALE GENOMIC DNA]</scope>
    <source>
        <strain evidence="5">CCM 8903</strain>
    </source>
</reference>
<organism evidence="4 5">
    <name type="scientific">Lacticaseibacillus baoqingensis</name>
    <dbReference type="NCBI Taxonomy" id="2486013"/>
    <lineage>
        <taxon>Bacteria</taxon>
        <taxon>Bacillati</taxon>
        <taxon>Bacillota</taxon>
        <taxon>Bacilli</taxon>
        <taxon>Lactobacillales</taxon>
        <taxon>Lactobacillaceae</taxon>
        <taxon>Lacticaseibacillus</taxon>
    </lineage>
</organism>
<evidence type="ECO:0000256" key="1">
    <source>
        <dbReference type="ARBA" id="ARBA00022741"/>
    </source>
</evidence>
<gene>
    <name evidence="4" type="ORF">ACFQ5J_04160</name>
</gene>
<protein>
    <submittedName>
        <fullName evidence="4">ATP-binding cassette domain-containing protein</fullName>
    </submittedName>
</protein>
<dbReference type="PANTHER" id="PTHR43158:SF5">
    <property type="entry name" value="ABC TRANSPORTER, ATP-BINDING PROTEIN"/>
    <property type="match status" value="1"/>
</dbReference>
<dbReference type="PANTHER" id="PTHR43158">
    <property type="entry name" value="SKFA PEPTIDE EXPORT ATP-BINDING PROTEIN SKFE"/>
    <property type="match status" value="1"/>
</dbReference>
<dbReference type="Pfam" id="PF00005">
    <property type="entry name" value="ABC_tran"/>
    <property type="match status" value="1"/>
</dbReference>
<keyword evidence="1" id="KW-0547">Nucleotide-binding</keyword>